<name>A0A4R1BDR1_9PROT</name>
<proteinExistence type="predicted"/>
<protein>
    <submittedName>
        <fullName evidence="1">Uncharacterized protein</fullName>
    </submittedName>
</protein>
<reference evidence="1 2" key="1">
    <citation type="submission" date="2019-03" db="EMBL/GenBank/DDBJ databases">
        <title>Genome sequence of Thiobacillaceae bacterium LSR1, a sulfur-oxidizing bacterium isolated from freshwater sediment.</title>
        <authorList>
            <person name="Li S."/>
        </authorList>
    </citation>
    <scope>NUCLEOTIDE SEQUENCE [LARGE SCALE GENOMIC DNA]</scope>
    <source>
        <strain evidence="1 2">LSR1</strain>
    </source>
</reference>
<sequence length="134" mass="15313">MSNITSFQQRLEQSRAAKGGQRAAEQQHWDTLVARVDEPVVARMIVSFFDHAPTEKLKQPGLYLRAKLVLSDSFASEATRAKQANRAVVRTVSEYLGAAGYFFYRCVRLPFRAVRDLAAIARRRRPVNRPLFHH</sequence>
<evidence type="ECO:0000313" key="1">
    <source>
        <dbReference type="EMBL" id="TCJ15203.1"/>
    </source>
</evidence>
<dbReference type="EMBL" id="SJZB01000029">
    <property type="protein sequence ID" value="TCJ15203.1"/>
    <property type="molecule type" value="Genomic_DNA"/>
</dbReference>
<dbReference type="Proteomes" id="UP000295443">
    <property type="component" value="Unassembled WGS sequence"/>
</dbReference>
<dbReference type="AlphaFoldDB" id="A0A4R1BDR1"/>
<organism evidence="1 2">
    <name type="scientific">Parasulfuritortus cantonensis</name>
    <dbReference type="NCBI Taxonomy" id="2528202"/>
    <lineage>
        <taxon>Bacteria</taxon>
        <taxon>Pseudomonadati</taxon>
        <taxon>Pseudomonadota</taxon>
        <taxon>Betaproteobacteria</taxon>
        <taxon>Nitrosomonadales</taxon>
        <taxon>Thiobacillaceae</taxon>
        <taxon>Parasulfuritortus</taxon>
    </lineage>
</organism>
<comment type="caution">
    <text evidence="1">The sequence shown here is derived from an EMBL/GenBank/DDBJ whole genome shotgun (WGS) entry which is preliminary data.</text>
</comment>
<gene>
    <name evidence="1" type="ORF">EZJ19_07800</name>
</gene>
<accession>A0A4R1BDR1</accession>
<evidence type="ECO:0000313" key="2">
    <source>
        <dbReference type="Proteomes" id="UP000295443"/>
    </source>
</evidence>
<dbReference type="RefSeq" id="WP_131446319.1">
    <property type="nucleotide sequence ID" value="NZ_SJZB01000029.1"/>
</dbReference>
<keyword evidence="2" id="KW-1185">Reference proteome</keyword>